<keyword evidence="4" id="KW-1185">Reference proteome</keyword>
<evidence type="ECO:0000313" key="3">
    <source>
        <dbReference type="EMBL" id="SHF66718.1"/>
    </source>
</evidence>
<feature type="region of interest" description="Disordered" evidence="1">
    <location>
        <begin position="1"/>
        <end position="22"/>
    </location>
</feature>
<proteinExistence type="predicted"/>
<keyword evidence="2" id="KW-0812">Transmembrane</keyword>
<dbReference type="Proteomes" id="UP000184048">
    <property type="component" value="Unassembled WGS sequence"/>
</dbReference>
<dbReference type="STRING" id="1121884.SAMN02745131_03238"/>
<name>A0A1M5DI75_9BACT</name>
<dbReference type="RefSeq" id="WP_072836382.1">
    <property type="nucleotide sequence ID" value="NZ_FQUU01000015.1"/>
</dbReference>
<keyword evidence="2" id="KW-0472">Membrane</keyword>
<dbReference type="AlphaFoldDB" id="A0A1M5DI75"/>
<organism evidence="3 4">
    <name type="scientific">Flavisolibacter ginsengisoli DSM 18119</name>
    <dbReference type="NCBI Taxonomy" id="1121884"/>
    <lineage>
        <taxon>Bacteria</taxon>
        <taxon>Pseudomonadati</taxon>
        <taxon>Bacteroidota</taxon>
        <taxon>Chitinophagia</taxon>
        <taxon>Chitinophagales</taxon>
        <taxon>Chitinophagaceae</taxon>
        <taxon>Flavisolibacter</taxon>
    </lineage>
</organism>
<dbReference type="OrthoDB" id="677448at2"/>
<protein>
    <submittedName>
        <fullName evidence="3">Uncharacterized protein</fullName>
    </submittedName>
</protein>
<reference evidence="3 4" key="1">
    <citation type="submission" date="2016-11" db="EMBL/GenBank/DDBJ databases">
        <authorList>
            <person name="Jaros S."/>
            <person name="Januszkiewicz K."/>
            <person name="Wedrychowicz H."/>
        </authorList>
    </citation>
    <scope>NUCLEOTIDE SEQUENCE [LARGE SCALE GENOMIC DNA]</scope>
    <source>
        <strain evidence="3 4">DSM 18119</strain>
    </source>
</reference>
<gene>
    <name evidence="3" type="ORF">SAMN02745131_03238</name>
</gene>
<evidence type="ECO:0000256" key="2">
    <source>
        <dbReference type="SAM" id="Phobius"/>
    </source>
</evidence>
<feature type="compositionally biased region" description="Basic and acidic residues" evidence="1">
    <location>
        <begin position="1"/>
        <end position="12"/>
    </location>
</feature>
<feature type="transmembrane region" description="Helical" evidence="2">
    <location>
        <begin position="143"/>
        <end position="163"/>
    </location>
</feature>
<dbReference type="EMBL" id="FQUU01000015">
    <property type="protein sequence ID" value="SHF66718.1"/>
    <property type="molecule type" value="Genomic_DNA"/>
</dbReference>
<evidence type="ECO:0000256" key="1">
    <source>
        <dbReference type="SAM" id="MobiDB-lite"/>
    </source>
</evidence>
<keyword evidence="2" id="KW-1133">Transmembrane helix</keyword>
<accession>A0A1M5DI75</accession>
<sequence>MNSHNNIEDELRGLNSDLPAHPDKNTFSVPEGYFEGLAGSILAKIKGVESVSASEEIASLSPLLAGISRNMPYAIPENYFQSNLDELPYMVGDDPQSAILTLIERVTPYQVPQGYFANFPDQVLEKLVDKQPARVIPMVRRKWMRLAVAAMVAGIIALTGYFYSLESNGIDANKPIAQQLKNVSTKELNEFIKTADITSGNNSTAHNKPAVVTEVKSMLNGVSDTELDAFLRQVPTDDEDLMAIN</sequence>
<evidence type="ECO:0000313" key="4">
    <source>
        <dbReference type="Proteomes" id="UP000184048"/>
    </source>
</evidence>